<evidence type="ECO:0000256" key="10">
    <source>
        <dbReference type="RuleBase" id="RU003369"/>
    </source>
</evidence>
<evidence type="ECO:0000256" key="8">
    <source>
        <dbReference type="PIRSR" id="PIRSR000102-2"/>
    </source>
</evidence>
<dbReference type="InterPro" id="IPR001557">
    <property type="entry name" value="L-lactate/malate_DH"/>
</dbReference>
<dbReference type="AlphaFoldDB" id="A0A239TUI9"/>
<dbReference type="PANTHER" id="PTHR43128">
    <property type="entry name" value="L-2-HYDROXYCARBOXYLATE DEHYDROGENASE (NAD(P)(+))"/>
    <property type="match status" value="1"/>
</dbReference>
<dbReference type="SUPFAM" id="SSF51735">
    <property type="entry name" value="NAD(P)-binding Rossmann-fold domains"/>
    <property type="match status" value="1"/>
</dbReference>
<dbReference type="Gene3D" id="3.40.50.720">
    <property type="entry name" value="NAD(P)-binding Rossmann-like Domain"/>
    <property type="match status" value="1"/>
</dbReference>
<dbReference type="RefSeq" id="WP_027889441.1">
    <property type="nucleotide sequence ID" value="NZ_CALXYH010000001.1"/>
</dbReference>
<evidence type="ECO:0000313" key="14">
    <source>
        <dbReference type="Proteomes" id="UP000215383"/>
    </source>
</evidence>
<dbReference type="Gene3D" id="3.90.110.10">
    <property type="entry name" value="Lactate dehydrogenase/glycoside hydrolase, family 4, C-terminal"/>
    <property type="match status" value="1"/>
</dbReference>
<dbReference type="OrthoDB" id="9802969at2"/>
<dbReference type="GO" id="GO:0006089">
    <property type="term" value="P:lactate metabolic process"/>
    <property type="evidence" value="ECO:0007669"/>
    <property type="project" value="TreeGrafter"/>
</dbReference>
<dbReference type="FunFam" id="3.40.50.720:FF:000018">
    <property type="entry name" value="Malate dehydrogenase"/>
    <property type="match status" value="1"/>
</dbReference>
<dbReference type="Pfam" id="PF00056">
    <property type="entry name" value="Ldh_1_N"/>
    <property type="match status" value="1"/>
</dbReference>
<feature type="binding site" evidence="9">
    <location>
        <begin position="7"/>
        <end position="12"/>
    </location>
    <ligand>
        <name>NAD(+)</name>
        <dbReference type="ChEBI" id="CHEBI:57540"/>
    </ligand>
</feature>
<reference evidence="13 14" key="1">
    <citation type="submission" date="2017-06" db="EMBL/GenBank/DDBJ databases">
        <authorList>
            <consortium name="Pathogen Informatics"/>
        </authorList>
    </citation>
    <scope>NUCLEOTIDE SEQUENCE [LARGE SCALE GENOMIC DNA]</scope>
    <source>
        <strain evidence="13 14">NCTC10570</strain>
    </source>
</reference>
<dbReference type="EMBL" id="LT906446">
    <property type="protein sequence ID" value="SNV01119.1"/>
    <property type="molecule type" value="Genomic_DNA"/>
</dbReference>
<dbReference type="EC" id="1.1.1.27" evidence="2"/>
<feature type="binding site" evidence="8">
    <location>
        <position position="161"/>
    </location>
    <ligand>
        <name>substrate</name>
    </ligand>
</feature>
<keyword evidence="14" id="KW-1185">Reference proteome</keyword>
<dbReference type="GO" id="GO:0006099">
    <property type="term" value="P:tricarboxylic acid cycle"/>
    <property type="evidence" value="ECO:0007669"/>
    <property type="project" value="UniProtKB-KW"/>
</dbReference>
<feature type="binding site" evidence="9">
    <location>
        <begin position="128"/>
        <end position="130"/>
    </location>
    <ligand>
        <name>NAD(+)</name>
        <dbReference type="ChEBI" id="CHEBI:57540"/>
    </ligand>
</feature>
<protein>
    <recommendedName>
        <fullName evidence="2">L-lactate dehydrogenase</fullName>
        <ecNumber evidence="2">1.1.1.27</ecNumber>
    </recommendedName>
</protein>
<feature type="domain" description="Lactate/malate dehydrogenase N-terminal" evidence="11">
    <location>
        <begin position="1"/>
        <end position="152"/>
    </location>
</feature>
<evidence type="ECO:0000256" key="4">
    <source>
        <dbReference type="ARBA" id="ARBA00023002"/>
    </source>
</evidence>
<dbReference type="eggNOG" id="COG0039">
    <property type="taxonomic scope" value="Bacteria"/>
</dbReference>
<comment type="catalytic activity">
    <reaction evidence="6">
        <text>(S)-lactate + NAD(+) = pyruvate + NADH + H(+)</text>
        <dbReference type="Rhea" id="RHEA:23444"/>
        <dbReference type="ChEBI" id="CHEBI:15361"/>
        <dbReference type="ChEBI" id="CHEBI:15378"/>
        <dbReference type="ChEBI" id="CHEBI:16651"/>
        <dbReference type="ChEBI" id="CHEBI:57540"/>
        <dbReference type="ChEBI" id="CHEBI:57945"/>
        <dbReference type="EC" id="1.1.1.27"/>
    </reaction>
</comment>
<dbReference type="CDD" id="cd01339">
    <property type="entry name" value="LDH-like_MDH"/>
    <property type="match status" value="1"/>
</dbReference>
<feature type="domain" description="Lactate/malate dehydrogenase C-terminal" evidence="12">
    <location>
        <begin position="157"/>
        <end position="308"/>
    </location>
</feature>
<dbReference type="SUPFAM" id="SSF56327">
    <property type="entry name" value="LDH C-terminal domain-like"/>
    <property type="match status" value="1"/>
</dbReference>
<sequence>MKISVIGSGNVGATCANVLALKNFATEVVMVDIKPGLTEGKAMDMMQTAQMMHIDTKIIGKTAPVDDAAAADEAYKATENSDVVVITSGIPRKPGMSRSDLIGVNSKIVKGVMDQALKHSPEAVFIIVSNPVDTLTYLALKDSGLPRNRVIGMSGLLDGSRFEYYLAEAIGCPVRDVNAMVIGAHGDLMVPLTRFATYKGRPVTELLSEEKLAEIEHATQVGGGTLTKLLGTSAWYAPGTTAATMAEAIAKDSGLQISGIAYLDGEYGEKDVCAGVPLILGKGGVKKIVELDLNDKEKAQFDASVASARETNAKLAEALK</sequence>
<dbReference type="InterPro" id="IPR015955">
    <property type="entry name" value="Lactate_DH/Glyco_Ohase_4_C"/>
</dbReference>
<dbReference type="GeneID" id="78507384"/>
<dbReference type="InterPro" id="IPR001236">
    <property type="entry name" value="Lactate/malate_DH_N"/>
</dbReference>
<organism evidence="13 14">
    <name type="scientific">Megamonas hypermegale</name>
    <dbReference type="NCBI Taxonomy" id="158847"/>
    <lineage>
        <taxon>Bacteria</taxon>
        <taxon>Bacillati</taxon>
        <taxon>Bacillota</taxon>
        <taxon>Negativicutes</taxon>
        <taxon>Selenomonadales</taxon>
        <taxon>Selenomonadaceae</taxon>
        <taxon>Megamonas</taxon>
    </lineage>
</organism>
<dbReference type="NCBIfam" id="NF004863">
    <property type="entry name" value="PRK06223.1"/>
    <property type="match status" value="1"/>
</dbReference>
<comment type="similarity">
    <text evidence="1">Belongs to the LDH/MDH superfamily. LDH family.</text>
</comment>
<feature type="active site" description="Proton acceptor" evidence="7">
    <location>
        <position position="185"/>
    </location>
</feature>
<dbReference type="PIRSF" id="PIRSF000102">
    <property type="entry name" value="Lac_mal_DH"/>
    <property type="match status" value="1"/>
</dbReference>
<feature type="binding site" evidence="8">
    <location>
        <position position="130"/>
    </location>
    <ligand>
        <name>substrate</name>
    </ligand>
</feature>
<evidence type="ECO:0000256" key="1">
    <source>
        <dbReference type="ARBA" id="ARBA00006054"/>
    </source>
</evidence>
<proteinExistence type="inferred from homology"/>
<feature type="binding site" evidence="8">
    <location>
        <position position="92"/>
    </location>
    <ligand>
        <name>substrate</name>
    </ligand>
</feature>
<evidence type="ECO:0000256" key="2">
    <source>
        <dbReference type="ARBA" id="ARBA00012967"/>
    </source>
</evidence>
<dbReference type="InterPro" id="IPR036291">
    <property type="entry name" value="NAD(P)-bd_dom_sf"/>
</dbReference>
<evidence type="ECO:0000256" key="7">
    <source>
        <dbReference type="PIRSR" id="PIRSR000102-1"/>
    </source>
</evidence>
<feature type="binding site" evidence="9">
    <location>
        <position position="105"/>
    </location>
    <ligand>
        <name>NAD(+)</name>
        <dbReference type="ChEBI" id="CHEBI:57540"/>
    </ligand>
</feature>
<dbReference type="PRINTS" id="PR00086">
    <property type="entry name" value="LLDHDRGNASE"/>
</dbReference>
<evidence type="ECO:0000256" key="6">
    <source>
        <dbReference type="ARBA" id="ARBA00049258"/>
    </source>
</evidence>
<gene>
    <name evidence="13" type="primary">mdh</name>
    <name evidence="13" type="ORF">SAMEA4364220_01385</name>
</gene>
<keyword evidence="5 9" id="KW-0520">NAD</keyword>
<feature type="binding site" evidence="9">
    <location>
        <position position="32"/>
    </location>
    <ligand>
        <name>NAD(+)</name>
        <dbReference type="ChEBI" id="CHEBI:57540"/>
    </ligand>
</feature>
<evidence type="ECO:0000256" key="5">
    <source>
        <dbReference type="ARBA" id="ARBA00023027"/>
    </source>
</evidence>
<dbReference type="Proteomes" id="UP000215383">
    <property type="component" value="Chromosome 1"/>
</dbReference>
<keyword evidence="4 10" id="KW-0560">Oxidoreductase</keyword>
<evidence type="ECO:0000259" key="12">
    <source>
        <dbReference type="Pfam" id="PF02866"/>
    </source>
</evidence>
<name>A0A239TUI9_9FIRM</name>
<dbReference type="Pfam" id="PF02866">
    <property type="entry name" value="Ldh_1_C"/>
    <property type="match status" value="1"/>
</dbReference>
<dbReference type="InterPro" id="IPR011275">
    <property type="entry name" value="Malate_DH_type3"/>
</dbReference>
<dbReference type="InterPro" id="IPR022383">
    <property type="entry name" value="Lactate/malate_DH_C"/>
</dbReference>
<dbReference type="GO" id="GO:0004459">
    <property type="term" value="F:L-lactate dehydrogenase (NAD+) activity"/>
    <property type="evidence" value="ECO:0007669"/>
    <property type="project" value="UniProtKB-EC"/>
</dbReference>
<dbReference type="PANTHER" id="PTHR43128:SF16">
    <property type="entry name" value="L-LACTATE DEHYDROGENASE"/>
    <property type="match status" value="1"/>
</dbReference>
<keyword evidence="3" id="KW-0816">Tricarboxylic acid cycle</keyword>
<evidence type="ECO:0000256" key="9">
    <source>
        <dbReference type="PIRSR" id="PIRSR000102-3"/>
    </source>
</evidence>
<accession>A0A239TUI9</accession>
<evidence type="ECO:0000259" key="11">
    <source>
        <dbReference type="Pfam" id="PF00056"/>
    </source>
</evidence>
<feature type="binding site" evidence="8">
    <location>
        <position position="98"/>
    </location>
    <ligand>
        <name>substrate</name>
    </ligand>
</feature>
<evidence type="ECO:0000256" key="3">
    <source>
        <dbReference type="ARBA" id="ARBA00022532"/>
    </source>
</evidence>
<evidence type="ECO:0000313" key="13">
    <source>
        <dbReference type="EMBL" id="SNV01119.1"/>
    </source>
</evidence>